<dbReference type="EMBL" id="CP002018">
    <property type="protein sequence ID" value="AEM42353.1"/>
    <property type="molecule type" value="Genomic_DNA"/>
</dbReference>
<dbReference type="RefSeq" id="WP_013383155.1">
    <property type="nucleotide sequence ID" value="NC_017384.1"/>
</dbReference>
<protein>
    <submittedName>
        <fullName evidence="14">Sorbitol dehydrogenase cytochrome c subunit</fullName>
        <ecNumber evidence="14">1.1.99.21</ecNumber>
    </submittedName>
</protein>
<dbReference type="SUPFAM" id="SSF46626">
    <property type="entry name" value="Cytochrome c"/>
    <property type="match status" value="3"/>
</dbReference>
<dbReference type="PROSITE" id="PS51007">
    <property type="entry name" value="CYTC"/>
    <property type="match status" value="3"/>
</dbReference>
<dbReference type="InterPro" id="IPR036909">
    <property type="entry name" value="Cyt_c-like_dom_sf"/>
</dbReference>
<dbReference type="HOGENOM" id="CLU_028594_0_1_5"/>
<dbReference type="GO" id="GO:0005506">
    <property type="term" value="F:iron ion binding"/>
    <property type="evidence" value="ECO:0007669"/>
    <property type="project" value="InterPro"/>
</dbReference>
<dbReference type="GO" id="GO:0020037">
    <property type="term" value="F:heme binding"/>
    <property type="evidence" value="ECO:0007669"/>
    <property type="project" value="InterPro"/>
</dbReference>
<evidence type="ECO:0000256" key="12">
    <source>
        <dbReference type="SAM" id="SignalP"/>
    </source>
</evidence>
<feature type="binding site" description="covalent" evidence="9">
    <location>
        <position position="41"/>
    </location>
    <ligand>
        <name>heme c</name>
        <dbReference type="ChEBI" id="CHEBI:61717"/>
        <label>1</label>
    </ligand>
</feature>
<evidence type="ECO:0000256" key="2">
    <source>
        <dbReference type="ARBA" id="ARBA00022475"/>
    </source>
</evidence>
<dbReference type="PIRSF" id="PIRSF000018">
    <property type="entry name" value="Mb_ADH_cyt_c"/>
    <property type="match status" value="1"/>
</dbReference>
<sequence length="467" mass="50174">MNRLALPAIATLALIPMGVLAQDFDPDLVERGRYVAVAADCAACHTNHEEGLEWAGGYVLDTPMGQMISTNITPSVEFGIGGWTEAQFERAVRHGVAPGLHMIYPGMPYADYARISDEDISALYAFIMSEIEPIDQAPALQTSLAFPFNIRYVMAGWNLLFGHNQPFDAATTQPGGADRGEYLVTALAHCNTCHSPRNILMAEGGPFLSGGNVGGWDVPNITSDPISGIGGWSDEEIVQYLRQGNAHGKAQAAGPMAEAVSYSLQYLNDDDLQAIAAFLRTVPPVRTEGQDVPSFAFRDPDTLALMNPDGTVGAVPAVTPNPEGEQLFLSSCANCHGADARGTDDFYYPSLVNNAATSGTSAANLVMVISSGLQRETEEDYFFMPAYAGQWTSQQIADVANYVLQSYGNPELVVDAAYVELLQAGGEPPLLMRAMPYLLALGGIGAVAVLLLIIYLIRNRRRRARFG</sequence>
<feature type="binding site" description="covalent" evidence="9">
    <location>
        <position position="44"/>
    </location>
    <ligand>
        <name>heme c</name>
        <dbReference type="ChEBI" id="CHEBI:61717"/>
        <label>1</label>
    </ligand>
</feature>
<feature type="transmembrane region" description="Helical" evidence="11">
    <location>
        <begin position="437"/>
        <end position="457"/>
    </location>
</feature>
<dbReference type="PANTHER" id="PTHR35008:SF8">
    <property type="entry name" value="ALCOHOL DEHYDROGENASE CYTOCHROME C SUBUNIT"/>
    <property type="match status" value="1"/>
</dbReference>
<evidence type="ECO:0000313" key="15">
    <source>
        <dbReference type="Proteomes" id="UP000000692"/>
    </source>
</evidence>
<dbReference type="GO" id="GO:0009055">
    <property type="term" value="F:electron transfer activity"/>
    <property type="evidence" value="ECO:0007669"/>
    <property type="project" value="InterPro"/>
</dbReference>
<comment type="cofactor">
    <cofactor evidence="9">
        <name>heme c</name>
        <dbReference type="ChEBI" id="CHEBI:61717"/>
    </cofactor>
    <text evidence="9">Binds 3 heme c groups covalently per subunit.</text>
</comment>
<evidence type="ECO:0000256" key="9">
    <source>
        <dbReference type="PIRSR" id="PIRSR000018-50"/>
    </source>
</evidence>
<dbReference type="GO" id="GO:0005886">
    <property type="term" value="C:plasma membrane"/>
    <property type="evidence" value="ECO:0007669"/>
    <property type="project" value="UniProtKB-SubCell"/>
</dbReference>
<dbReference type="PATRIC" id="fig|759362.5.peg.2627"/>
<keyword evidence="7 10" id="KW-0408">Iron</keyword>
<dbReference type="Pfam" id="PF00034">
    <property type="entry name" value="Cytochrom_C"/>
    <property type="match status" value="2"/>
</dbReference>
<feature type="binding site" description="covalent" evidence="9">
    <location>
        <position position="190"/>
    </location>
    <ligand>
        <name>heme c</name>
        <dbReference type="ChEBI" id="CHEBI:61717"/>
        <label>2</label>
    </ligand>
</feature>
<evidence type="ECO:0000256" key="10">
    <source>
        <dbReference type="PIRSR" id="PIRSR000018-51"/>
    </source>
</evidence>
<keyword evidence="2" id="KW-1003">Cell membrane</keyword>
<dbReference type="InterPro" id="IPR014353">
    <property type="entry name" value="Membr-bd_ADH_cyt_c"/>
</dbReference>
<feature type="binding site" description="axial binding residue" evidence="10">
    <location>
        <position position="45"/>
    </location>
    <ligand>
        <name>heme c</name>
        <dbReference type="ChEBI" id="CHEBI:61717"/>
        <label>1</label>
    </ligand>
    <ligandPart>
        <name>Fe</name>
        <dbReference type="ChEBI" id="CHEBI:18248"/>
    </ligandPart>
</feature>
<feature type="binding site" description="covalent" evidence="9">
    <location>
        <position position="193"/>
    </location>
    <ligand>
        <name>heme c</name>
        <dbReference type="ChEBI" id="CHEBI:61717"/>
        <label>2</label>
    </ligand>
</feature>
<feature type="domain" description="Cytochrome c" evidence="13">
    <location>
        <begin position="319"/>
        <end position="407"/>
    </location>
</feature>
<keyword evidence="6" id="KW-0677">Repeat</keyword>
<evidence type="ECO:0000256" key="5">
    <source>
        <dbReference type="ARBA" id="ARBA00022729"/>
    </source>
</evidence>
<dbReference type="PANTHER" id="PTHR35008">
    <property type="entry name" value="BLL4482 PROTEIN-RELATED"/>
    <property type="match status" value="1"/>
</dbReference>
<dbReference type="InterPro" id="IPR009056">
    <property type="entry name" value="Cyt_c-like_dom"/>
</dbReference>
<evidence type="ECO:0000256" key="8">
    <source>
        <dbReference type="ARBA" id="ARBA00023136"/>
    </source>
</evidence>
<evidence type="ECO:0000259" key="13">
    <source>
        <dbReference type="PROSITE" id="PS51007"/>
    </source>
</evidence>
<evidence type="ECO:0000256" key="4">
    <source>
        <dbReference type="ARBA" id="ARBA00022723"/>
    </source>
</evidence>
<feature type="binding site" description="covalent" evidence="9">
    <location>
        <position position="332"/>
    </location>
    <ligand>
        <name>heme c</name>
        <dbReference type="ChEBI" id="CHEBI:61717"/>
        <label>3</label>
    </ligand>
</feature>
<feature type="domain" description="Cytochrome c" evidence="13">
    <location>
        <begin position="27"/>
        <end position="131"/>
    </location>
</feature>
<evidence type="ECO:0000256" key="7">
    <source>
        <dbReference type="ARBA" id="ARBA00023004"/>
    </source>
</evidence>
<evidence type="ECO:0000256" key="6">
    <source>
        <dbReference type="ARBA" id="ARBA00022737"/>
    </source>
</evidence>
<keyword evidence="4 10" id="KW-0479">Metal-binding</keyword>
<keyword evidence="5 12" id="KW-0732">Signal</keyword>
<comment type="subcellular location">
    <subcellularLocation>
        <location evidence="1">Cell membrane</location>
    </subcellularLocation>
</comment>
<dbReference type="EC" id="1.1.99.21" evidence="14"/>
<dbReference type="Gene3D" id="1.10.760.10">
    <property type="entry name" value="Cytochrome c-like domain"/>
    <property type="match status" value="3"/>
</dbReference>
<keyword evidence="14" id="KW-0560">Oxidoreductase</keyword>
<keyword evidence="3 9" id="KW-0349">Heme</keyword>
<dbReference type="GO" id="GO:0047833">
    <property type="term" value="F:D-sorbitol dehydrogenase (acceptor) activity"/>
    <property type="evidence" value="ECO:0007669"/>
    <property type="project" value="UniProtKB-EC"/>
</dbReference>
<dbReference type="InterPro" id="IPR051459">
    <property type="entry name" value="Cytochrome_c-type_DH"/>
</dbReference>
<evidence type="ECO:0000256" key="1">
    <source>
        <dbReference type="ARBA" id="ARBA00004236"/>
    </source>
</evidence>
<feature type="binding site" description="covalent" evidence="9">
    <location>
        <position position="335"/>
    </location>
    <ligand>
        <name>heme c</name>
        <dbReference type="ChEBI" id="CHEBI:61717"/>
        <label>3</label>
    </ligand>
</feature>
<evidence type="ECO:0000256" key="3">
    <source>
        <dbReference type="ARBA" id="ARBA00022617"/>
    </source>
</evidence>
<organism evidence="14 15">
    <name type="scientific">Ketogulonicigenium vulgare (strain WSH-001)</name>
    <dbReference type="NCBI Taxonomy" id="759362"/>
    <lineage>
        <taxon>Bacteria</taxon>
        <taxon>Pseudomonadati</taxon>
        <taxon>Pseudomonadota</taxon>
        <taxon>Alphaproteobacteria</taxon>
        <taxon>Rhodobacterales</taxon>
        <taxon>Roseobacteraceae</taxon>
        <taxon>Ketogulonicigenium</taxon>
    </lineage>
</organism>
<keyword evidence="8 11" id="KW-0472">Membrane</keyword>
<evidence type="ECO:0000313" key="14">
    <source>
        <dbReference type="EMBL" id="AEM42353.1"/>
    </source>
</evidence>
<accession>F9Y867</accession>
<dbReference type="OrthoDB" id="9811281at2"/>
<reference evidence="14 15" key="1">
    <citation type="journal article" date="2011" name="J. Bacteriol.">
        <title>Complete genome sequence of the industrial strain Ketogulonicigenium vulgare WSH-001.</title>
        <authorList>
            <person name="Liu L."/>
            <person name="Li Y."/>
            <person name="Zhang J."/>
            <person name="Zhou Z."/>
            <person name="Liu J."/>
            <person name="Li X."/>
            <person name="Zhou J."/>
            <person name="Du G."/>
            <person name="Wang L."/>
            <person name="Chen J."/>
        </authorList>
    </citation>
    <scope>NUCLEOTIDE SEQUENCE [LARGE SCALE GENOMIC DNA]</scope>
    <source>
        <strain evidence="14 15">WSH-001</strain>
    </source>
</reference>
<proteinExistence type="predicted"/>
<feature type="binding site" description="axial binding residue" evidence="10">
    <location>
        <position position="336"/>
    </location>
    <ligand>
        <name>heme c</name>
        <dbReference type="ChEBI" id="CHEBI:61717"/>
        <label>3</label>
    </ligand>
    <ligandPart>
        <name>Fe</name>
        <dbReference type="ChEBI" id="CHEBI:18248"/>
    </ligandPart>
</feature>
<feature type="signal peptide" evidence="12">
    <location>
        <begin position="1"/>
        <end position="21"/>
    </location>
</feature>
<keyword evidence="11" id="KW-0812">Transmembrane</keyword>
<keyword evidence="15" id="KW-1185">Reference proteome</keyword>
<gene>
    <name evidence="14" type="primary">sldC</name>
    <name evidence="14" type="ordered locus">KVU_2515</name>
</gene>
<dbReference type="KEGG" id="kvl:KVU_2515"/>
<dbReference type="Pfam" id="PF13442">
    <property type="entry name" value="Cytochrome_CBB3"/>
    <property type="match status" value="1"/>
</dbReference>
<feature type="chain" id="PRO_5003391897" evidence="12">
    <location>
        <begin position="22"/>
        <end position="467"/>
    </location>
</feature>
<evidence type="ECO:0000256" key="11">
    <source>
        <dbReference type="SAM" id="Phobius"/>
    </source>
</evidence>
<name>F9Y867_KETVW</name>
<dbReference type="eggNOG" id="COG2010">
    <property type="taxonomic scope" value="Bacteria"/>
</dbReference>
<dbReference type="Proteomes" id="UP000000692">
    <property type="component" value="Chromosome"/>
</dbReference>
<keyword evidence="11" id="KW-1133">Transmembrane helix</keyword>
<feature type="domain" description="Cytochrome c" evidence="13">
    <location>
        <begin position="175"/>
        <end position="283"/>
    </location>
</feature>
<dbReference type="AlphaFoldDB" id="F9Y867"/>
<feature type="binding site" description="axial binding residue" evidence="10">
    <location>
        <position position="194"/>
    </location>
    <ligand>
        <name>heme c</name>
        <dbReference type="ChEBI" id="CHEBI:61717"/>
        <label>2</label>
    </ligand>
    <ligandPart>
        <name>Fe</name>
        <dbReference type="ChEBI" id="CHEBI:18248"/>
    </ligandPart>
</feature>